<dbReference type="RefSeq" id="WP_061947207.1">
    <property type="nucleotide sequence ID" value="NZ_LTAO01000001.1"/>
</dbReference>
<evidence type="ECO:0000313" key="1">
    <source>
        <dbReference type="EMBL" id="KYG34955.1"/>
    </source>
</evidence>
<gene>
    <name evidence="1" type="ORF">AZF04_01075</name>
</gene>
<dbReference type="PROSITE" id="PS51257">
    <property type="entry name" value="PROKAR_LIPOPROTEIN"/>
    <property type="match status" value="1"/>
</dbReference>
<dbReference type="AlphaFoldDB" id="A0A162F7A2"/>
<keyword evidence="2" id="KW-1185">Reference proteome</keyword>
<name>A0A162F7A2_9BACI</name>
<dbReference type="EMBL" id="LTAO01000001">
    <property type="protein sequence ID" value="KYG34955.1"/>
    <property type="molecule type" value="Genomic_DNA"/>
</dbReference>
<reference evidence="1" key="1">
    <citation type="submission" date="2016-02" db="EMBL/GenBank/DDBJ databases">
        <title>Genome sequence of Bacillus trypoxylicola KCTC 13244(T).</title>
        <authorList>
            <person name="Jeong H."/>
            <person name="Park S.-H."/>
            <person name="Choi S.-K."/>
        </authorList>
    </citation>
    <scope>NUCLEOTIDE SEQUENCE [LARGE SCALE GENOMIC DNA]</scope>
    <source>
        <strain evidence="1">KCTC 13244</strain>
    </source>
</reference>
<proteinExistence type="predicted"/>
<protein>
    <submittedName>
        <fullName evidence="1">Uncharacterized protein</fullName>
    </submittedName>
</protein>
<comment type="caution">
    <text evidence="1">The sequence shown here is derived from an EMBL/GenBank/DDBJ whole genome shotgun (WGS) entry which is preliminary data.</text>
</comment>
<dbReference type="Proteomes" id="UP000075806">
    <property type="component" value="Unassembled WGS sequence"/>
</dbReference>
<sequence length="158" mass="18444">MKIKYTCLLLIFMILSGCNESERQVHHDTQTYLEKGEYFTIELTVPIQVNVDEPFWIEKKLIYEGTDDISVMHANPFIRNTFLHDHGEEVDFGIAYVDMAVTTEFKKGKSINTKEEFILKEQGDYDILTSSLLTLEDEDENEMDIEVKIEPIKMHVMD</sequence>
<accession>A0A162F7A2</accession>
<evidence type="ECO:0000313" key="2">
    <source>
        <dbReference type="Proteomes" id="UP000075806"/>
    </source>
</evidence>
<organism evidence="1 2">
    <name type="scientific">Alkalihalobacillus trypoxylicola</name>
    <dbReference type="NCBI Taxonomy" id="519424"/>
    <lineage>
        <taxon>Bacteria</taxon>
        <taxon>Bacillati</taxon>
        <taxon>Bacillota</taxon>
        <taxon>Bacilli</taxon>
        <taxon>Bacillales</taxon>
        <taxon>Bacillaceae</taxon>
        <taxon>Alkalihalobacillus</taxon>
    </lineage>
</organism>